<dbReference type="Gene3D" id="1.10.10.10">
    <property type="entry name" value="Winged helix-like DNA-binding domain superfamily/Winged helix DNA-binding domain"/>
    <property type="match status" value="1"/>
</dbReference>
<proteinExistence type="predicted"/>
<dbReference type="InterPro" id="IPR011663">
    <property type="entry name" value="UTRA"/>
</dbReference>
<keyword evidence="3" id="KW-0804">Transcription</keyword>
<feature type="compositionally biased region" description="Polar residues" evidence="4">
    <location>
        <begin position="1"/>
        <end position="10"/>
    </location>
</feature>
<evidence type="ECO:0000256" key="2">
    <source>
        <dbReference type="ARBA" id="ARBA00023125"/>
    </source>
</evidence>
<dbReference type="Gene3D" id="3.40.1410.10">
    <property type="entry name" value="Chorismate lyase-like"/>
    <property type="match status" value="1"/>
</dbReference>
<evidence type="ECO:0000256" key="4">
    <source>
        <dbReference type="SAM" id="MobiDB-lite"/>
    </source>
</evidence>
<dbReference type="Pfam" id="PF07702">
    <property type="entry name" value="UTRA"/>
    <property type="match status" value="1"/>
</dbReference>
<dbReference type="InterPro" id="IPR000524">
    <property type="entry name" value="Tscrpt_reg_HTH_GntR"/>
</dbReference>
<keyword evidence="7" id="KW-1185">Reference proteome</keyword>
<dbReference type="PANTHER" id="PTHR44846:SF17">
    <property type="entry name" value="GNTR-FAMILY TRANSCRIPTIONAL REGULATOR"/>
    <property type="match status" value="1"/>
</dbReference>
<keyword evidence="2" id="KW-0238">DNA-binding</keyword>
<dbReference type="EMBL" id="JADLQN010000014">
    <property type="protein sequence ID" value="MBF6358365.1"/>
    <property type="molecule type" value="Genomic_DNA"/>
</dbReference>
<dbReference type="InterPro" id="IPR050679">
    <property type="entry name" value="Bact_HTH_transcr_reg"/>
</dbReference>
<sequence length="286" mass="30801">MKASPASTARSRPPDPGTGRRSAPARRIRDILRDRIRSGVYGARPLPAEGQLAADFGTSRNIVRDALTLLRDEGLIDRVPGAGTFVVADKAVQGLDRLRGLAETFETRSERVTNQVLLAEVVPATPVVAERLELAPGTPVVALERVRFLDGTPLSLDASYLTADVGEPLLGKDLAGCDVFGLLEAELGLPLGSAAVAIEAVAADPTVAGLLQVRTGSPLLFVERLTYTDSGRPVDLEYIRYRGDRFSLSGRLDRIPVTPRRDPGVRPSSTREPHAPRLSREPYERG</sequence>
<keyword evidence="1" id="KW-0805">Transcription regulation</keyword>
<dbReference type="PROSITE" id="PS50949">
    <property type="entry name" value="HTH_GNTR"/>
    <property type="match status" value="1"/>
</dbReference>
<name>A0ABS0DIT1_9NOCA</name>
<gene>
    <name evidence="6" type="ORF">IU449_28095</name>
</gene>
<dbReference type="SMART" id="SM00866">
    <property type="entry name" value="UTRA"/>
    <property type="match status" value="1"/>
</dbReference>
<dbReference type="RefSeq" id="WP_195005201.1">
    <property type="nucleotide sequence ID" value="NZ_JADLQN010000014.1"/>
</dbReference>
<evidence type="ECO:0000313" key="6">
    <source>
        <dbReference type="EMBL" id="MBF6358365.1"/>
    </source>
</evidence>
<dbReference type="Proteomes" id="UP000707731">
    <property type="component" value="Unassembled WGS sequence"/>
</dbReference>
<feature type="domain" description="HTH gntR-type" evidence="5">
    <location>
        <begin position="22"/>
        <end position="89"/>
    </location>
</feature>
<evidence type="ECO:0000256" key="3">
    <source>
        <dbReference type="ARBA" id="ARBA00023163"/>
    </source>
</evidence>
<organism evidence="6 7">
    <name type="scientific">Nocardia higoensis</name>
    <dbReference type="NCBI Taxonomy" id="228599"/>
    <lineage>
        <taxon>Bacteria</taxon>
        <taxon>Bacillati</taxon>
        <taxon>Actinomycetota</taxon>
        <taxon>Actinomycetes</taxon>
        <taxon>Mycobacteriales</taxon>
        <taxon>Nocardiaceae</taxon>
        <taxon>Nocardia</taxon>
    </lineage>
</organism>
<dbReference type="SUPFAM" id="SSF64288">
    <property type="entry name" value="Chorismate lyase-like"/>
    <property type="match status" value="1"/>
</dbReference>
<accession>A0ABS0DIT1</accession>
<dbReference type="SUPFAM" id="SSF46785">
    <property type="entry name" value="Winged helix' DNA-binding domain"/>
    <property type="match status" value="1"/>
</dbReference>
<evidence type="ECO:0000259" key="5">
    <source>
        <dbReference type="PROSITE" id="PS50949"/>
    </source>
</evidence>
<feature type="region of interest" description="Disordered" evidence="4">
    <location>
        <begin position="1"/>
        <end position="26"/>
    </location>
</feature>
<evidence type="ECO:0000313" key="7">
    <source>
        <dbReference type="Proteomes" id="UP000707731"/>
    </source>
</evidence>
<dbReference type="InterPro" id="IPR036388">
    <property type="entry name" value="WH-like_DNA-bd_sf"/>
</dbReference>
<dbReference type="SMART" id="SM00345">
    <property type="entry name" value="HTH_GNTR"/>
    <property type="match status" value="1"/>
</dbReference>
<reference evidence="6 7" key="1">
    <citation type="submission" date="2020-10" db="EMBL/GenBank/DDBJ databases">
        <title>Identification of Nocardia species via Next-generation sequencing and recognition of intraspecies genetic diversity.</title>
        <authorList>
            <person name="Li P."/>
            <person name="Li P."/>
            <person name="Lu B."/>
        </authorList>
    </citation>
    <scope>NUCLEOTIDE SEQUENCE [LARGE SCALE GENOMIC DNA]</scope>
    <source>
        <strain evidence="6 7">BJ06-0143</strain>
    </source>
</reference>
<dbReference type="PANTHER" id="PTHR44846">
    <property type="entry name" value="MANNOSYL-D-GLYCERATE TRANSPORT/METABOLISM SYSTEM REPRESSOR MNGR-RELATED"/>
    <property type="match status" value="1"/>
</dbReference>
<dbReference type="PRINTS" id="PR00035">
    <property type="entry name" value="HTHGNTR"/>
</dbReference>
<protein>
    <submittedName>
        <fullName evidence="6">GntR family transcriptional regulator</fullName>
    </submittedName>
</protein>
<dbReference type="Pfam" id="PF00392">
    <property type="entry name" value="GntR"/>
    <property type="match status" value="1"/>
</dbReference>
<dbReference type="InterPro" id="IPR036390">
    <property type="entry name" value="WH_DNA-bd_sf"/>
</dbReference>
<dbReference type="InterPro" id="IPR028978">
    <property type="entry name" value="Chorismate_lyase_/UTRA_dom_sf"/>
</dbReference>
<dbReference type="CDD" id="cd07377">
    <property type="entry name" value="WHTH_GntR"/>
    <property type="match status" value="1"/>
</dbReference>
<feature type="region of interest" description="Disordered" evidence="4">
    <location>
        <begin position="253"/>
        <end position="286"/>
    </location>
</feature>
<evidence type="ECO:0000256" key="1">
    <source>
        <dbReference type="ARBA" id="ARBA00023015"/>
    </source>
</evidence>
<comment type="caution">
    <text evidence="6">The sequence shown here is derived from an EMBL/GenBank/DDBJ whole genome shotgun (WGS) entry which is preliminary data.</text>
</comment>